<reference evidence="4" key="1">
    <citation type="journal article" date="2019" name="Int. J. Syst. Evol. Microbiol.">
        <title>The Global Catalogue of Microorganisms (GCM) 10K type strain sequencing project: providing services to taxonomists for standard genome sequencing and annotation.</title>
        <authorList>
            <consortium name="The Broad Institute Genomics Platform"/>
            <consortium name="The Broad Institute Genome Sequencing Center for Infectious Disease"/>
            <person name="Wu L."/>
            <person name="Ma J."/>
        </authorList>
    </citation>
    <scope>NUCLEOTIDE SEQUENCE [LARGE SCALE GENOMIC DNA]</scope>
    <source>
        <strain evidence="4">JCM 14969</strain>
    </source>
</reference>
<dbReference type="Pfam" id="PF00144">
    <property type="entry name" value="Beta-lactamase"/>
    <property type="match status" value="1"/>
</dbReference>
<proteinExistence type="predicted"/>
<keyword evidence="3" id="KW-0378">Hydrolase</keyword>
<dbReference type="RefSeq" id="WP_344218806.1">
    <property type="nucleotide sequence ID" value="NZ_BAAAOS010000040.1"/>
</dbReference>
<dbReference type="PANTHER" id="PTHR46825">
    <property type="entry name" value="D-ALANYL-D-ALANINE-CARBOXYPEPTIDASE/ENDOPEPTIDASE AMPH"/>
    <property type="match status" value="1"/>
</dbReference>
<keyword evidence="1" id="KW-0732">Signal</keyword>
<dbReference type="GO" id="GO:0016787">
    <property type="term" value="F:hydrolase activity"/>
    <property type="evidence" value="ECO:0007669"/>
    <property type="project" value="UniProtKB-KW"/>
</dbReference>
<protein>
    <submittedName>
        <fullName evidence="3">Serine hydrolase domain-containing protein</fullName>
    </submittedName>
</protein>
<dbReference type="EMBL" id="BAAAOS010000040">
    <property type="protein sequence ID" value="GAA1593704.1"/>
    <property type="molecule type" value="Genomic_DNA"/>
</dbReference>
<accession>A0ABP4PYU2</accession>
<dbReference type="InterPro" id="IPR050491">
    <property type="entry name" value="AmpC-like"/>
</dbReference>
<keyword evidence="4" id="KW-1185">Reference proteome</keyword>
<organism evidence="3 4">
    <name type="scientific">Kribbella sancticallisti</name>
    <dbReference type="NCBI Taxonomy" id="460087"/>
    <lineage>
        <taxon>Bacteria</taxon>
        <taxon>Bacillati</taxon>
        <taxon>Actinomycetota</taxon>
        <taxon>Actinomycetes</taxon>
        <taxon>Propionibacteriales</taxon>
        <taxon>Kribbellaceae</taxon>
        <taxon>Kribbella</taxon>
    </lineage>
</organism>
<sequence length="373" mass="40688">MKRGLRALLTATTVLAVIATPAAAIAVPAKPDRAELQSGLDEVVAVSAVGALAEVRDEQGVWRSTSGVAERGTTRPVAVNNRFRAGSITKTFLATVVLQLADEDRLRLDDTVGAWLPGVVPNGHRITVRHLLNHTSGVPDYRPTLILPPEPGFLENRWRTWTAAELIQRAVATPPTFQPPGSAFAYSNTNYLLLGQIVEKATRHSYGEEIERRVIRPLHLHGTSMPGTDRKIRGPHLNGYVPIRYNDNEAPQLVDFTAMNPSLFGAGGELISTTKDLNRFFKALLTGDLLPPHLLDEMKTPGTKNGTYGLGLAWRDTTCGPRIYGNDGDAVSYQSYAFTTEDGHHQAAIALTPDFRTNPDKTVDKLLDKAFCP</sequence>
<feature type="signal peptide" evidence="1">
    <location>
        <begin position="1"/>
        <end position="26"/>
    </location>
</feature>
<dbReference type="Gene3D" id="3.40.710.10">
    <property type="entry name" value="DD-peptidase/beta-lactamase superfamily"/>
    <property type="match status" value="1"/>
</dbReference>
<name>A0ABP4PYU2_9ACTN</name>
<gene>
    <name evidence="3" type="ORF">GCM10009789_54710</name>
</gene>
<evidence type="ECO:0000259" key="2">
    <source>
        <dbReference type="Pfam" id="PF00144"/>
    </source>
</evidence>
<evidence type="ECO:0000313" key="3">
    <source>
        <dbReference type="EMBL" id="GAA1593704.1"/>
    </source>
</evidence>
<dbReference type="PANTHER" id="PTHR46825:SF7">
    <property type="entry name" value="D-ALANYL-D-ALANINE CARBOXYPEPTIDASE"/>
    <property type="match status" value="1"/>
</dbReference>
<dbReference type="InterPro" id="IPR001466">
    <property type="entry name" value="Beta-lactam-related"/>
</dbReference>
<dbReference type="InterPro" id="IPR012338">
    <property type="entry name" value="Beta-lactam/transpept-like"/>
</dbReference>
<evidence type="ECO:0000256" key="1">
    <source>
        <dbReference type="SAM" id="SignalP"/>
    </source>
</evidence>
<dbReference type="SUPFAM" id="SSF56601">
    <property type="entry name" value="beta-lactamase/transpeptidase-like"/>
    <property type="match status" value="1"/>
</dbReference>
<evidence type="ECO:0000313" key="4">
    <source>
        <dbReference type="Proteomes" id="UP001500393"/>
    </source>
</evidence>
<dbReference type="Proteomes" id="UP001500393">
    <property type="component" value="Unassembled WGS sequence"/>
</dbReference>
<feature type="domain" description="Beta-lactamase-related" evidence="2">
    <location>
        <begin position="51"/>
        <end position="360"/>
    </location>
</feature>
<comment type="caution">
    <text evidence="3">The sequence shown here is derived from an EMBL/GenBank/DDBJ whole genome shotgun (WGS) entry which is preliminary data.</text>
</comment>
<feature type="chain" id="PRO_5045470628" evidence="1">
    <location>
        <begin position="27"/>
        <end position="373"/>
    </location>
</feature>